<dbReference type="Proteomes" id="UP000814140">
    <property type="component" value="Unassembled WGS sequence"/>
</dbReference>
<dbReference type="EMBL" id="MU277240">
    <property type="protein sequence ID" value="KAI0057949.1"/>
    <property type="molecule type" value="Genomic_DNA"/>
</dbReference>
<comment type="caution">
    <text evidence="1">The sequence shown here is derived from an EMBL/GenBank/DDBJ whole genome shotgun (WGS) entry which is preliminary data.</text>
</comment>
<evidence type="ECO:0000313" key="1">
    <source>
        <dbReference type="EMBL" id="KAI0057949.1"/>
    </source>
</evidence>
<protein>
    <submittedName>
        <fullName evidence="1">Uncharacterized protein</fullName>
    </submittedName>
</protein>
<accession>A0ACB8SN65</accession>
<organism evidence="1 2">
    <name type="scientific">Artomyces pyxidatus</name>
    <dbReference type="NCBI Taxonomy" id="48021"/>
    <lineage>
        <taxon>Eukaryota</taxon>
        <taxon>Fungi</taxon>
        <taxon>Dikarya</taxon>
        <taxon>Basidiomycota</taxon>
        <taxon>Agaricomycotina</taxon>
        <taxon>Agaricomycetes</taxon>
        <taxon>Russulales</taxon>
        <taxon>Auriscalpiaceae</taxon>
        <taxon>Artomyces</taxon>
    </lineage>
</organism>
<reference evidence="1" key="2">
    <citation type="journal article" date="2022" name="New Phytol.">
        <title>Evolutionary transition to the ectomycorrhizal habit in the genomes of a hyperdiverse lineage of mushroom-forming fungi.</title>
        <authorList>
            <person name="Looney B."/>
            <person name="Miyauchi S."/>
            <person name="Morin E."/>
            <person name="Drula E."/>
            <person name="Courty P.E."/>
            <person name="Kohler A."/>
            <person name="Kuo A."/>
            <person name="LaButti K."/>
            <person name="Pangilinan J."/>
            <person name="Lipzen A."/>
            <person name="Riley R."/>
            <person name="Andreopoulos W."/>
            <person name="He G."/>
            <person name="Johnson J."/>
            <person name="Nolan M."/>
            <person name="Tritt A."/>
            <person name="Barry K.W."/>
            <person name="Grigoriev I.V."/>
            <person name="Nagy L.G."/>
            <person name="Hibbett D."/>
            <person name="Henrissat B."/>
            <person name="Matheny P.B."/>
            <person name="Labbe J."/>
            <person name="Martin F.M."/>
        </authorList>
    </citation>
    <scope>NUCLEOTIDE SEQUENCE</scope>
    <source>
        <strain evidence="1">HHB10654</strain>
    </source>
</reference>
<reference evidence="1" key="1">
    <citation type="submission" date="2021-03" db="EMBL/GenBank/DDBJ databases">
        <authorList>
            <consortium name="DOE Joint Genome Institute"/>
            <person name="Ahrendt S."/>
            <person name="Looney B.P."/>
            <person name="Miyauchi S."/>
            <person name="Morin E."/>
            <person name="Drula E."/>
            <person name="Courty P.E."/>
            <person name="Chicoki N."/>
            <person name="Fauchery L."/>
            <person name="Kohler A."/>
            <person name="Kuo A."/>
            <person name="Labutti K."/>
            <person name="Pangilinan J."/>
            <person name="Lipzen A."/>
            <person name="Riley R."/>
            <person name="Andreopoulos W."/>
            <person name="He G."/>
            <person name="Johnson J."/>
            <person name="Barry K.W."/>
            <person name="Grigoriev I.V."/>
            <person name="Nagy L."/>
            <person name="Hibbett D."/>
            <person name="Henrissat B."/>
            <person name="Matheny P.B."/>
            <person name="Labbe J."/>
            <person name="Martin F."/>
        </authorList>
    </citation>
    <scope>NUCLEOTIDE SEQUENCE</scope>
    <source>
        <strain evidence="1">HHB10654</strain>
    </source>
</reference>
<gene>
    <name evidence="1" type="ORF">BV25DRAFT_1902369</name>
</gene>
<keyword evidence="2" id="KW-1185">Reference proteome</keyword>
<sequence>MAEKQGAYGSKASDTDFRRKWDKEEYAERAKKKDDEERERMQENEQRLKQGKKPLRGKKQDLPKPTELMKRRENDLELDKNLGKTMVVQNPGGRGAGQPGFFCETCNRTYKDSVGYLDHINGRAHLRALGQTTRIERSTVEQVRARIAFLREKTKEASSARAFDFERRLAEIREKELAVRAEKKAQKKAEREKTRIELAKDTAMQVDGDDMMNMMGFSGFGTSKK</sequence>
<name>A0ACB8SN65_9AGAM</name>
<proteinExistence type="predicted"/>
<evidence type="ECO:0000313" key="2">
    <source>
        <dbReference type="Proteomes" id="UP000814140"/>
    </source>
</evidence>